<feature type="chain" id="PRO_5038377128" evidence="1">
    <location>
        <begin position="27"/>
        <end position="133"/>
    </location>
</feature>
<comment type="caution">
    <text evidence="2">The sequence shown here is derived from an EMBL/GenBank/DDBJ whole genome shotgun (WGS) entry which is preliminary data.</text>
</comment>
<dbReference type="RefSeq" id="WP_125245824.1">
    <property type="nucleotide sequence ID" value="NZ_RSEB01000001.1"/>
</dbReference>
<dbReference type="OrthoDB" id="5194780at2"/>
<dbReference type="EMBL" id="RSEB01000001">
    <property type="protein sequence ID" value="RRS01346.1"/>
    <property type="molecule type" value="Genomic_DNA"/>
</dbReference>
<reference evidence="2 3" key="1">
    <citation type="submission" date="2018-12" db="EMBL/GenBank/DDBJ databases">
        <title>Glycomyces sp. YIM 121974 draft genome.</title>
        <authorList>
            <person name="Li Q."/>
        </authorList>
    </citation>
    <scope>NUCLEOTIDE SEQUENCE [LARGE SCALE GENOMIC DNA]</scope>
    <source>
        <strain evidence="2 3">YIM 121974</strain>
    </source>
</reference>
<dbReference type="Proteomes" id="UP000277256">
    <property type="component" value="Unassembled WGS sequence"/>
</dbReference>
<keyword evidence="1" id="KW-0732">Signal</keyword>
<keyword evidence="3" id="KW-1185">Reference proteome</keyword>
<organism evidence="2 3">
    <name type="scientific">Glycomyces terrestris</name>
    <dbReference type="NCBI Taxonomy" id="2493553"/>
    <lineage>
        <taxon>Bacteria</taxon>
        <taxon>Bacillati</taxon>
        <taxon>Actinomycetota</taxon>
        <taxon>Actinomycetes</taxon>
        <taxon>Glycomycetales</taxon>
        <taxon>Glycomycetaceae</taxon>
        <taxon>Glycomyces</taxon>
    </lineage>
</organism>
<name>A0A426V3A5_9ACTN</name>
<accession>A0A426V3A5</accession>
<evidence type="ECO:0000256" key="1">
    <source>
        <dbReference type="SAM" id="SignalP"/>
    </source>
</evidence>
<proteinExistence type="predicted"/>
<feature type="signal peptide" evidence="1">
    <location>
        <begin position="1"/>
        <end position="26"/>
    </location>
</feature>
<sequence>MKSHLVKGLGALVAVAGLALVAAAPAQGVEVSPLASACITSLTVHESEDWGADGDEPFLRTNTGTWSAPGSMDNGSTAAVNRTVDTGTTVEAWDSDSPDPNDFIGSDTVGSGGTLTFRGDDAHYTAAYRAGAC</sequence>
<evidence type="ECO:0000313" key="2">
    <source>
        <dbReference type="EMBL" id="RRS01346.1"/>
    </source>
</evidence>
<dbReference type="AlphaFoldDB" id="A0A426V3A5"/>
<gene>
    <name evidence="2" type="ORF">EIW28_00775</name>
</gene>
<evidence type="ECO:0000313" key="3">
    <source>
        <dbReference type="Proteomes" id="UP000277256"/>
    </source>
</evidence>
<protein>
    <submittedName>
        <fullName evidence="2">Uncharacterized protein</fullName>
    </submittedName>
</protein>